<dbReference type="CDD" id="cd00082">
    <property type="entry name" value="HisKA"/>
    <property type="match status" value="1"/>
</dbReference>
<reference evidence="15 16" key="1">
    <citation type="submission" date="2024-09" db="EMBL/GenBank/DDBJ databases">
        <authorList>
            <person name="Sun Q."/>
            <person name="Mori K."/>
        </authorList>
    </citation>
    <scope>NUCLEOTIDE SEQUENCE [LARGE SCALE GENOMIC DNA]</scope>
    <source>
        <strain evidence="15 16">CCM 7759</strain>
    </source>
</reference>
<keyword evidence="10" id="KW-0902">Two-component regulatory system</keyword>
<keyword evidence="5" id="KW-0597">Phosphoprotein</keyword>
<dbReference type="InterPro" id="IPR003594">
    <property type="entry name" value="HATPase_dom"/>
</dbReference>
<evidence type="ECO:0000256" key="12">
    <source>
        <dbReference type="SAM" id="Phobius"/>
    </source>
</evidence>
<keyword evidence="7" id="KW-0547">Nucleotide-binding</keyword>
<keyword evidence="12" id="KW-0812">Transmembrane</keyword>
<evidence type="ECO:0000256" key="6">
    <source>
        <dbReference type="ARBA" id="ARBA00022679"/>
    </source>
</evidence>
<evidence type="ECO:0000256" key="3">
    <source>
        <dbReference type="ARBA" id="ARBA00012438"/>
    </source>
</evidence>
<dbReference type="SMART" id="SM00387">
    <property type="entry name" value="HATPase_c"/>
    <property type="match status" value="1"/>
</dbReference>
<evidence type="ECO:0000259" key="14">
    <source>
        <dbReference type="PROSITE" id="PS50885"/>
    </source>
</evidence>
<dbReference type="SMART" id="SM00388">
    <property type="entry name" value="HisKA"/>
    <property type="match status" value="1"/>
</dbReference>
<keyword evidence="11 12" id="KW-0472">Membrane</keyword>
<feature type="domain" description="HAMP" evidence="14">
    <location>
        <begin position="134"/>
        <end position="186"/>
    </location>
</feature>
<evidence type="ECO:0000256" key="4">
    <source>
        <dbReference type="ARBA" id="ARBA00022475"/>
    </source>
</evidence>
<dbReference type="InterPro" id="IPR036097">
    <property type="entry name" value="HisK_dim/P_sf"/>
</dbReference>
<dbReference type="InterPro" id="IPR036890">
    <property type="entry name" value="HATPase_C_sf"/>
</dbReference>
<dbReference type="EC" id="2.7.13.3" evidence="3"/>
<keyword evidence="4" id="KW-1003">Cell membrane</keyword>
<dbReference type="GO" id="GO:0016301">
    <property type="term" value="F:kinase activity"/>
    <property type="evidence" value="ECO:0007669"/>
    <property type="project" value="UniProtKB-KW"/>
</dbReference>
<feature type="domain" description="Histidine kinase" evidence="13">
    <location>
        <begin position="201"/>
        <end position="424"/>
    </location>
</feature>
<dbReference type="InterPro" id="IPR003661">
    <property type="entry name" value="HisK_dim/P_dom"/>
</dbReference>
<dbReference type="Pfam" id="PF00672">
    <property type="entry name" value="HAMP"/>
    <property type="match status" value="1"/>
</dbReference>
<dbReference type="PANTHER" id="PTHR42878:SF7">
    <property type="entry name" value="SENSOR HISTIDINE KINASE GLRK"/>
    <property type="match status" value="1"/>
</dbReference>
<proteinExistence type="predicted"/>
<dbReference type="SUPFAM" id="SSF47384">
    <property type="entry name" value="Homodimeric domain of signal transducing histidine kinase"/>
    <property type="match status" value="1"/>
</dbReference>
<dbReference type="Pfam" id="PF00512">
    <property type="entry name" value="HisKA"/>
    <property type="match status" value="1"/>
</dbReference>
<accession>A0ABV6DN72</accession>
<comment type="catalytic activity">
    <reaction evidence="1">
        <text>ATP + protein L-histidine = ADP + protein N-phospho-L-histidine.</text>
        <dbReference type="EC" id="2.7.13.3"/>
    </reaction>
</comment>
<evidence type="ECO:0000256" key="7">
    <source>
        <dbReference type="ARBA" id="ARBA00022741"/>
    </source>
</evidence>
<evidence type="ECO:0000256" key="1">
    <source>
        <dbReference type="ARBA" id="ARBA00000085"/>
    </source>
</evidence>
<keyword evidence="8 15" id="KW-0418">Kinase</keyword>
<evidence type="ECO:0000256" key="8">
    <source>
        <dbReference type="ARBA" id="ARBA00022777"/>
    </source>
</evidence>
<dbReference type="InterPro" id="IPR003660">
    <property type="entry name" value="HAMP_dom"/>
</dbReference>
<dbReference type="SUPFAM" id="SSF158472">
    <property type="entry name" value="HAMP domain-like"/>
    <property type="match status" value="1"/>
</dbReference>
<dbReference type="Pfam" id="PF02518">
    <property type="entry name" value="HATPase_c"/>
    <property type="match status" value="1"/>
</dbReference>
<dbReference type="Proteomes" id="UP001589776">
    <property type="component" value="Unassembled WGS sequence"/>
</dbReference>
<feature type="transmembrane region" description="Helical" evidence="12">
    <location>
        <begin position="13"/>
        <end position="35"/>
    </location>
</feature>
<keyword evidence="16" id="KW-1185">Reference proteome</keyword>
<organism evidence="15 16">
    <name type="scientific">Paenibacillus chartarius</name>
    <dbReference type="NCBI Taxonomy" id="747481"/>
    <lineage>
        <taxon>Bacteria</taxon>
        <taxon>Bacillati</taxon>
        <taxon>Bacillota</taxon>
        <taxon>Bacilli</taxon>
        <taxon>Bacillales</taxon>
        <taxon>Paenibacillaceae</taxon>
        <taxon>Paenibacillus</taxon>
    </lineage>
</organism>
<comment type="caution">
    <text evidence="15">The sequence shown here is derived from an EMBL/GenBank/DDBJ whole genome shotgun (WGS) entry which is preliminary data.</text>
</comment>
<dbReference type="Gene3D" id="3.30.565.10">
    <property type="entry name" value="Histidine kinase-like ATPase, C-terminal domain"/>
    <property type="match status" value="1"/>
</dbReference>
<evidence type="ECO:0000256" key="10">
    <source>
        <dbReference type="ARBA" id="ARBA00023012"/>
    </source>
</evidence>
<protein>
    <recommendedName>
        <fullName evidence="3">histidine kinase</fullName>
        <ecNumber evidence="3">2.7.13.3</ecNumber>
    </recommendedName>
</protein>
<sequence length="424" mass="47836">MIFGIRKSIFRRLLFSFIFTVLLGLCAVGLMIALMTQSFITNTKKDELLRQAKKVNLALQQVGPMNQAGIREALMFFDQSYDARVLLFDANGGIVLSAPVKGMQEMIRSVRETVLWATLLGLTISVVIASFLSWSISRPLQTIDRTAARIGMGGYGERIRISSKDEIGELAVTINRMAEKLEQIDREKKRSEQIRMDVLANVSHELRTPLTAMQGFLEALQDGLIDEERRQRYYDILYNETLHMNRLVDDLMDLIKLENQEVGLVRVPLKIGPILHNAAFKFGPEAEEKGTSIEVEVENELPKVNADYDRIEQILNNLVKNAVKFTERGRIVLRACREEAFVRISVEDTGRGIPESERELIWERFFKVDQGRSYGRGPSRSGQHKGTGLGLAIVKELVKLHDGNITVDSVVDEGTTFTIRLPAA</sequence>
<dbReference type="PROSITE" id="PS50885">
    <property type="entry name" value="HAMP"/>
    <property type="match status" value="1"/>
</dbReference>
<keyword evidence="12" id="KW-1133">Transmembrane helix</keyword>
<dbReference type="Gene3D" id="6.10.340.10">
    <property type="match status" value="1"/>
</dbReference>
<dbReference type="SMART" id="SM00304">
    <property type="entry name" value="HAMP"/>
    <property type="match status" value="1"/>
</dbReference>
<evidence type="ECO:0000256" key="2">
    <source>
        <dbReference type="ARBA" id="ARBA00004651"/>
    </source>
</evidence>
<name>A0ABV6DN72_9BACL</name>
<dbReference type="InterPro" id="IPR004358">
    <property type="entry name" value="Sig_transdc_His_kin-like_C"/>
</dbReference>
<feature type="transmembrane region" description="Helical" evidence="12">
    <location>
        <begin position="113"/>
        <end position="136"/>
    </location>
</feature>
<dbReference type="CDD" id="cd16922">
    <property type="entry name" value="HATPase_EvgS-ArcB-TorS-like"/>
    <property type="match status" value="1"/>
</dbReference>
<dbReference type="InterPro" id="IPR050351">
    <property type="entry name" value="BphY/WalK/GraS-like"/>
</dbReference>
<evidence type="ECO:0000256" key="11">
    <source>
        <dbReference type="ARBA" id="ARBA00023136"/>
    </source>
</evidence>
<evidence type="ECO:0000256" key="5">
    <source>
        <dbReference type="ARBA" id="ARBA00022553"/>
    </source>
</evidence>
<dbReference type="InterPro" id="IPR005467">
    <property type="entry name" value="His_kinase_dom"/>
</dbReference>
<evidence type="ECO:0000259" key="13">
    <source>
        <dbReference type="PROSITE" id="PS50109"/>
    </source>
</evidence>
<gene>
    <name evidence="15" type="ORF">ACFFK0_16855</name>
</gene>
<keyword evidence="6" id="KW-0808">Transferase</keyword>
<dbReference type="EMBL" id="JBHLWN010000068">
    <property type="protein sequence ID" value="MFC0214099.1"/>
    <property type="molecule type" value="Genomic_DNA"/>
</dbReference>
<evidence type="ECO:0000256" key="9">
    <source>
        <dbReference type="ARBA" id="ARBA00022840"/>
    </source>
</evidence>
<evidence type="ECO:0000313" key="15">
    <source>
        <dbReference type="EMBL" id="MFC0214099.1"/>
    </source>
</evidence>
<dbReference type="PROSITE" id="PS50109">
    <property type="entry name" value="HIS_KIN"/>
    <property type="match status" value="1"/>
</dbReference>
<comment type="subcellular location">
    <subcellularLocation>
        <location evidence="2">Cell membrane</location>
        <topology evidence="2">Multi-pass membrane protein</topology>
    </subcellularLocation>
</comment>
<dbReference type="Gene3D" id="1.10.287.130">
    <property type="match status" value="1"/>
</dbReference>
<dbReference type="PANTHER" id="PTHR42878">
    <property type="entry name" value="TWO-COMPONENT HISTIDINE KINASE"/>
    <property type="match status" value="1"/>
</dbReference>
<dbReference type="SUPFAM" id="SSF55874">
    <property type="entry name" value="ATPase domain of HSP90 chaperone/DNA topoisomerase II/histidine kinase"/>
    <property type="match status" value="1"/>
</dbReference>
<dbReference type="PRINTS" id="PR00344">
    <property type="entry name" value="BCTRLSENSOR"/>
</dbReference>
<evidence type="ECO:0000313" key="16">
    <source>
        <dbReference type="Proteomes" id="UP001589776"/>
    </source>
</evidence>
<dbReference type="RefSeq" id="WP_377471438.1">
    <property type="nucleotide sequence ID" value="NZ_JBHLWN010000068.1"/>
</dbReference>
<dbReference type="CDD" id="cd06225">
    <property type="entry name" value="HAMP"/>
    <property type="match status" value="1"/>
</dbReference>
<keyword evidence="9" id="KW-0067">ATP-binding</keyword>